<keyword evidence="2" id="KW-1185">Reference proteome</keyword>
<reference evidence="1" key="1">
    <citation type="submission" date="2023-08" db="EMBL/GenBank/DDBJ databases">
        <authorList>
            <person name="Audoor S."/>
            <person name="Bilcke G."/>
        </authorList>
    </citation>
    <scope>NUCLEOTIDE SEQUENCE</scope>
</reference>
<proteinExistence type="predicted"/>
<protein>
    <submittedName>
        <fullName evidence="1">Uncharacterized protein</fullName>
    </submittedName>
</protein>
<comment type="caution">
    <text evidence="1">The sequence shown here is derived from an EMBL/GenBank/DDBJ whole genome shotgun (WGS) entry which is preliminary data.</text>
</comment>
<evidence type="ECO:0000313" key="1">
    <source>
        <dbReference type="EMBL" id="CAJ1935145.1"/>
    </source>
</evidence>
<evidence type="ECO:0000313" key="2">
    <source>
        <dbReference type="Proteomes" id="UP001295423"/>
    </source>
</evidence>
<dbReference type="EMBL" id="CAKOGP040000446">
    <property type="protein sequence ID" value="CAJ1935145.1"/>
    <property type="molecule type" value="Genomic_DNA"/>
</dbReference>
<name>A0AAD2CN66_9STRA</name>
<sequence>MQSLLGLGLKFCPRPEFTTSQSRFSTSLDRFAKDLQTKCYFAGEESEWTPKQLYIRNDQWQLKDQMINREIQARIDSFRKRLKPLFRRRKVYSNLTPIQHRLLSTLRHHPDLLVLNSDKNLGPVILEREVYVRRCLTDHLLTRPYQQLSQEEADNFTSETRHLLKKFLTENSYAISKMDMTYLRRSLESVTDPYAYFYVLAKIHKSPWKTRPIVSVSGSLLYGLGKWLDQQLQPLVKKLPTYLSSSFQLKMIWTTCMELTSLA</sequence>
<accession>A0AAD2CN66</accession>
<gene>
    <name evidence="1" type="ORF">CYCCA115_LOCUS4482</name>
</gene>
<organism evidence="1 2">
    <name type="scientific">Cylindrotheca closterium</name>
    <dbReference type="NCBI Taxonomy" id="2856"/>
    <lineage>
        <taxon>Eukaryota</taxon>
        <taxon>Sar</taxon>
        <taxon>Stramenopiles</taxon>
        <taxon>Ochrophyta</taxon>
        <taxon>Bacillariophyta</taxon>
        <taxon>Bacillariophyceae</taxon>
        <taxon>Bacillariophycidae</taxon>
        <taxon>Bacillariales</taxon>
        <taxon>Bacillariaceae</taxon>
        <taxon>Cylindrotheca</taxon>
    </lineage>
</organism>
<dbReference type="AlphaFoldDB" id="A0AAD2CN66"/>
<dbReference type="Proteomes" id="UP001295423">
    <property type="component" value="Unassembled WGS sequence"/>
</dbReference>